<evidence type="ECO:0000256" key="4">
    <source>
        <dbReference type="ARBA" id="ARBA00022964"/>
    </source>
</evidence>
<gene>
    <name evidence="8" type="ORF">IP91_01069</name>
</gene>
<dbReference type="Proteomes" id="UP000318431">
    <property type="component" value="Unassembled WGS sequence"/>
</dbReference>
<reference evidence="8 9" key="1">
    <citation type="journal article" date="2015" name="Stand. Genomic Sci.">
        <title>Genomic Encyclopedia of Bacterial and Archaeal Type Strains, Phase III: the genomes of soil and plant-associated and newly described type strains.</title>
        <authorList>
            <person name="Whitman W.B."/>
            <person name="Woyke T."/>
            <person name="Klenk H.P."/>
            <person name="Zhou Y."/>
            <person name="Lilburn T.G."/>
            <person name="Beck B.J."/>
            <person name="De Vos P."/>
            <person name="Vandamme P."/>
            <person name="Eisen J.A."/>
            <person name="Garrity G."/>
            <person name="Hugenholtz P."/>
            <person name="Kyrpides N.C."/>
        </authorList>
    </citation>
    <scope>NUCLEOTIDE SEQUENCE [LARGE SCALE GENOMIC DNA]</scope>
    <source>
        <strain evidence="8 9">CGMCC 1.10822</strain>
    </source>
</reference>
<dbReference type="EMBL" id="VLLB01000001">
    <property type="protein sequence ID" value="TWI69991.1"/>
    <property type="molecule type" value="Genomic_DNA"/>
</dbReference>
<proteinExistence type="predicted"/>
<dbReference type="Pfam" id="PF13640">
    <property type="entry name" value="2OG-FeII_Oxy_3"/>
    <property type="match status" value="1"/>
</dbReference>
<protein>
    <submittedName>
        <fullName evidence="8">Prolyl 4-hydroxylase</fullName>
    </submittedName>
</protein>
<keyword evidence="5" id="KW-0560">Oxidoreductase</keyword>
<dbReference type="InterPro" id="IPR005123">
    <property type="entry name" value="Oxoglu/Fe-dep_dioxygenase_dom"/>
</dbReference>
<evidence type="ECO:0000313" key="8">
    <source>
        <dbReference type="EMBL" id="TWI69991.1"/>
    </source>
</evidence>
<organism evidence="8 9">
    <name type="scientific">Pseudoduganella lurida</name>
    <dbReference type="NCBI Taxonomy" id="1036180"/>
    <lineage>
        <taxon>Bacteria</taxon>
        <taxon>Pseudomonadati</taxon>
        <taxon>Pseudomonadota</taxon>
        <taxon>Betaproteobacteria</taxon>
        <taxon>Burkholderiales</taxon>
        <taxon>Oxalobacteraceae</taxon>
        <taxon>Telluria group</taxon>
        <taxon>Pseudoduganella</taxon>
    </lineage>
</organism>
<feature type="domain" description="Fe2OG dioxygenase" evidence="7">
    <location>
        <begin position="200"/>
        <end position="310"/>
    </location>
</feature>
<accession>A0A562RLT4</accession>
<keyword evidence="3" id="KW-0847">Vitamin C</keyword>
<evidence type="ECO:0000256" key="6">
    <source>
        <dbReference type="ARBA" id="ARBA00023004"/>
    </source>
</evidence>
<evidence type="ECO:0000256" key="5">
    <source>
        <dbReference type="ARBA" id="ARBA00023002"/>
    </source>
</evidence>
<dbReference type="InterPro" id="IPR044862">
    <property type="entry name" value="Pro_4_hyd_alph_FE2OG_OXY"/>
</dbReference>
<dbReference type="PANTHER" id="PTHR10869:SF246">
    <property type="entry name" value="TRANSMEMBRANE PROLYL 4-HYDROXYLASE"/>
    <property type="match status" value="1"/>
</dbReference>
<dbReference type="PROSITE" id="PS51471">
    <property type="entry name" value="FE2OG_OXY"/>
    <property type="match status" value="1"/>
</dbReference>
<keyword evidence="2" id="KW-0479">Metal-binding</keyword>
<dbReference type="PANTHER" id="PTHR10869">
    <property type="entry name" value="PROLYL 4-HYDROXYLASE ALPHA SUBUNIT"/>
    <property type="match status" value="1"/>
</dbReference>
<comment type="cofactor">
    <cofactor evidence="1">
        <name>L-ascorbate</name>
        <dbReference type="ChEBI" id="CHEBI:38290"/>
    </cofactor>
</comment>
<name>A0A562RLT4_9BURK</name>
<sequence length="314" mass="34695">MTPFLAAHRSAARMPGSKPGPDSVYFLTMNKHTYMSEEWNRWLDSSLERGCRTEDIVAAMVASDYDAGFAERVVRERRDERARPATVAATAASPYKYGTPTIRHGASTIATGDRTVRVAMRFEQPVVALLDDVLSEEECDRIVALARHKLQPSATLSPTTGENQVKDHRTSQGAFLDKIDDPVLHRVNGRIAEIMNQPVEHGEALHVLHYGVGAEYRPHHDYFDPANPGFAGTLKRGGQRVATLIIYLNDVEAAGDTVFPKLGLSIVPRKGSAVYFEYVNEAGQLDEASLHGGAPVERGEKWVATKWVRQGVFK</sequence>
<dbReference type="GO" id="GO:0005506">
    <property type="term" value="F:iron ion binding"/>
    <property type="evidence" value="ECO:0007669"/>
    <property type="project" value="InterPro"/>
</dbReference>
<dbReference type="GO" id="GO:0031418">
    <property type="term" value="F:L-ascorbic acid binding"/>
    <property type="evidence" value="ECO:0007669"/>
    <property type="project" value="UniProtKB-KW"/>
</dbReference>
<dbReference type="Gene3D" id="2.60.120.620">
    <property type="entry name" value="q2cbj1_9rhob like domain"/>
    <property type="match status" value="1"/>
</dbReference>
<keyword evidence="6" id="KW-0408">Iron</keyword>
<evidence type="ECO:0000256" key="2">
    <source>
        <dbReference type="ARBA" id="ARBA00022723"/>
    </source>
</evidence>
<evidence type="ECO:0000259" key="7">
    <source>
        <dbReference type="PROSITE" id="PS51471"/>
    </source>
</evidence>
<keyword evidence="4" id="KW-0223">Dioxygenase</keyword>
<comment type="caution">
    <text evidence="8">The sequence shown here is derived from an EMBL/GenBank/DDBJ whole genome shotgun (WGS) entry which is preliminary data.</text>
</comment>
<dbReference type="InterPro" id="IPR006620">
    <property type="entry name" value="Pro_4_hyd_alph"/>
</dbReference>
<evidence type="ECO:0000256" key="3">
    <source>
        <dbReference type="ARBA" id="ARBA00022896"/>
    </source>
</evidence>
<dbReference type="GO" id="GO:0004656">
    <property type="term" value="F:procollagen-proline 4-dioxygenase activity"/>
    <property type="evidence" value="ECO:0007669"/>
    <property type="project" value="TreeGrafter"/>
</dbReference>
<evidence type="ECO:0000256" key="1">
    <source>
        <dbReference type="ARBA" id="ARBA00001961"/>
    </source>
</evidence>
<dbReference type="InterPro" id="IPR045054">
    <property type="entry name" value="P4HA-like"/>
</dbReference>
<dbReference type="AlphaFoldDB" id="A0A562RLT4"/>
<evidence type="ECO:0000313" key="9">
    <source>
        <dbReference type="Proteomes" id="UP000318431"/>
    </source>
</evidence>
<dbReference type="SMART" id="SM00702">
    <property type="entry name" value="P4Hc"/>
    <property type="match status" value="1"/>
</dbReference>
<keyword evidence="9" id="KW-1185">Reference proteome</keyword>